<dbReference type="EMBL" id="CP113432">
    <property type="protein sequence ID" value="WAI48673.1"/>
    <property type="molecule type" value="Genomic_DNA"/>
</dbReference>
<evidence type="ECO:0000313" key="1">
    <source>
        <dbReference type="EMBL" id="WAI48673.1"/>
    </source>
</evidence>
<proteinExistence type="predicted"/>
<organism evidence="1 2">
    <name type="scientific">Pseudomonas triclosanedens</name>
    <dbReference type="NCBI Taxonomy" id="2961893"/>
    <lineage>
        <taxon>Bacteria</taxon>
        <taxon>Pseudomonadati</taxon>
        <taxon>Pseudomonadota</taxon>
        <taxon>Gammaproteobacteria</taxon>
        <taxon>Pseudomonadales</taxon>
        <taxon>Pseudomonadaceae</taxon>
        <taxon>Pseudomonas</taxon>
    </lineage>
</organism>
<dbReference type="Proteomes" id="UP001163624">
    <property type="component" value="Chromosome"/>
</dbReference>
<reference evidence="1" key="1">
    <citation type="submission" date="2022-11" db="EMBL/GenBank/DDBJ databases">
        <title>Pseudomonas triclosanedens sp. nov., a triclosan degrader isolated from activated sludge.</title>
        <authorList>
            <person name="Yin Y."/>
            <person name="Lu Z."/>
        </authorList>
    </citation>
    <scope>NUCLEOTIDE SEQUENCE</scope>
    <source>
        <strain evidence="1">ZM23</strain>
    </source>
</reference>
<dbReference type="RefSeq" id="WP_254470374.1">
    <property type="nucleotide sequence ID" value="NZ_CP113432.1"/>
</dbReference>
<sequence>MRDFGYYYSEIWRELNAYDASAAGEFDIYSKSHAPREVFLWLESRRVNGQLPLGINSLLTDFYWEIV</sequence>
<protein>
    <submittedName>
        <fullName evidence="1">Uncharacterized protein</fullName>
    </submittedName>
</protein>
<gene>
    <name evidence="1" type="ORF">OU419_23380</name>
</gene>
<accession>A0ABY6ZV71</accession>
<name>A0ABY6ZV71_9PSED</name>
<evidence type="ECO:0000313" key="2">
    <source>
        <dbReference type="Proteomes" id="UP001163624"/>
    </source>
</evidence>
<keyword evidence="2" id="KW-1185">Reference proteome</keyword>